<evidence type="ECO:0000313" key="20">
    <source>
        <dbReference type="EMBL" id="ADT81734.1"/>
    </source>
</evidence>
<dbReference type="SUPFAM" id="SSF81464">
    <property type="entry name" value="Cytochrome c oxidase subunit II-like, transmembrane region"/>
    <property type="match status" value="1"/>
</dbReference>
<evidence type="ECO:0000256" key="11">
    <source>
        <dbReference type="ARBA" id="ARBA00022982"/>
    </source>
</evidence>
<protein>
    <recommendedName>
        <fullName evidence="3 16">Cytochrome c oxidase subunit 2</fullName>
    </recommendedName>
</protein>
<dbReference type="InterPro" id="IPR034210">
    <property type="entry name" value="CcO_II_C"/>
</dbReference>
<evidence type="ECO:0000256" key="5">
    <source>
        <dbReference type="ARBA" id="ARBA00022660"/>
    </source>
</evidence>
<evidence type="ECO:0000256" key="16">
    <source>
        <dbReference type="RuleBase" id="RU000457"/>
    </source>
</evidence>
<dbReference type="GO" id="GO:0004129">
    <property type="term" value="F:cytochrome-c oxidase activity"/>
    <property type="evidence" value="ECO:0007669"/>
    <property type="project" value="UniProtKB-EC"/>
</dbReference>
<keyword evidence="11 16" id="KW-0249">Electron transport</keyword>
<dbReference type="Pfam" id="PF02790">
    <property type="entry name" value="COX2_TM"/>
    <property type="match status" value="1"/>
</dbReference>
<gene>
    <name evidence="20" type="primary">cox2</name>
</gene>
<evidence type="ECO:0000256" key="2">
    <source>
        <dbReference type="ARBA" id="ARBA00007866"/>
    </source>
</evidence>
<dbReference type="InterPro" id="IPR008972">
    <property type="entry name" value="Cupredoxin"/>
</dbReference>
<dbReference type="InterPro" id="IPR011759">
    <property type="entry name" value="Cyt_c_oxidase_su2_TM_dom"/>
</dbReference>
<evidence type="ECO:0000259" key="18">
    <source>
        <dbReference type="PROSITE" id="PS50857"/>
    </source>
</evidence>
<evidence type="ECO:0000256" key="7">
    <source>
        <dbReference type="ARBA" id="ARBA00022723"/>
    </source>
</evidence>
<feature type="transmembrane region" description="Helical" evidence="17">
    <location>
        <begin position="49"/>
        <end position="65"/>
    </location>
</feature>
<dbReference type="InterPro" id="IPR045187">
    <property type="entry name" value="CcO_II"/>
</dbReference>
<keyword evidence="4 16" id="KW-0813">Transport</keyword>
<dbReference type="PROSITE" id="PS50999">
    <property type="entry name" value="COX2_TM"/>
    <property type="match status" value="1"/>
</dbReference>
<feature type="transmembrane region" description="Helical" evidence="17">
    <location>
        <begin position="85"/>
        <end position="107"/>
    </location>
</feature>
<dbReference type="InterPro" id="IPR002429">
    <property type="entry name" value="CcO_II-like_C"/>
</dbReference>
<keyword evidence="14 16" id="KW-0472">Membrane</keyword>
<dbReference type="InterPro" id="IPR036257">
    <property type="entry name" value="Cyt_c_oxidase_su2_TM_sf"/>
</dbReference>
<evidence type="ECO:0000259" key="19">
    <source>
        <dbReference type="PROSITE" id="PS50999"/>
    </source>
</evidence>
<evidence type="ECO:0000256" key="6">
    <source>
        <dbReference type="ARBA" id="ARBA00022692"/>
    </source>
</evidence>
<dbReference type="PANTHER" id="PTHR22888:SF9">
    <property type="entry name" value="CYTOCHROME C OXIDASE SUBUNIT 2"/>
    <property type="match status" value="1"/>
</dbReference>
<dbReference type="RefSeq" id="YP_004123483.1">
    <property type="nucleotide sequence ID" value="NC_014876.1"/>
</dbReference>
<comment type="cofactor">
    <cofactor evidence="16">
        <name>Cu cation</name>
        <dbReference type="ChEBI" id="CHEBI:23378"/>
    </cofactor>
    <text evidence="16">Binds a copper A center.</text>
</comment>
<dbReference type="Pfam" id="PF00116">
    <property type="entry name" value="COX2"/>
    <property type="match status" value="1"/>
</dbReference>
<evidence type="ECO:0000256" key="13">
    <source>
        <dbReference type="ARBA" id="ARBA00023008"/>
    </source>
</evidence>
<dbReference type="PRINTS" id="PR01166">
    <property type="entry name" value="CYCOXIDASEII"/>
</dbReference>
<evidence type="ECO:0000256" key="3">
    <source>
        <dbReference type="ARBA" id="ARBA00015946"/>
    </source>
</evidence>
<dbReference type="Gene3D" id="2.60.40.420">
    <property type="entry name" value="Cupredoxins - blue copper proteins"/>
    <property type="match status" value="1"/>
</dbReference>
<evidence type="ECO:0000256" key="15">
    <source>
        <dbReference type="ARBA" id="ARBA00049512"/>
    </source>
</evidence>
<comment type="catalytic activity">
    <reaction evidence="15">
        <text>4 Fe(II)-[cytochrome c] + O2 + 8 H(+)(in) = 4 Fe(III)-[cytochrome c] + 2 H2O + 4 H(+)(out)</text>
        <dbReference type="Rhea" id="RHEA:11436"/>
        <dbReference type="Rhea" id="RHEA-COMP:10350"/>
        <dbReference type="Rhea" id="RHEA-COMP:14399"/>
        <dbReference type="ChEBI" id="CHEBI:15377"/>
        <dbReference type="ChEBI" id="CHEBI:15378"/>
        <dbReference type="ChEBI" id="CHEBI:15379"/>
        <dbReference type="ChEBI" id="CHEBI:29033"/>
        <dbReference type="ChEBI" id="CHEBI:29034"/>
        <dbReference type="EC" id="7.1.1.9"/>
    </reaction>
    <physiologicalReaction direction="left-to-right" evidence="15">
        <dbReference type="Rhea" id="RHEA:11437"/>
    </physiologicalReaction>
</comment>
<keyword evidence="6 16" id="KW-0812">Transmembrane</keyword>
<keyword evidence="7 16" id="KW-0479">Metal-binding</keyword>
<evidence type="ECO:0000256" key="9">
    <source>
        <dbReference type="ARBA" id="ARBA00022842"/>
    </source>
</evidence>
<dbReference type="FunFam" id="2.60.40.420:FF:000001">
    <property type="entry name" value="Cytochrome c oxidase subunit 2"/>
    <property type="match status" value="1"/>
</dbReference>
<dbReference type="PROSITE" id="PS00078">
    <property type="entry name" value="COX2"/>
    <property type="match status" value="1"/>
</dbReference>
<keyword evidence="9" id="KW-0460">Magnesium</keyword>
<dbReference type="EMBL" id="HQ606142">
    <property type="protein sequence ID" value="ADT81734.1"/>
    <property type="molecule type" value="Genomic_DNA"/>
</dbReference>
<reference evidence="20" key="1">
    <citation type="journal article" date="2011" name="Zootaxa">
        <title>Molecular and morphological description of a new species of Halisarca (Demospongiae: Halisarcida) from Mediterranean Sea and a redescription of the type species Halisarca dujardini.</title>
        <authorList>
            <person name="Ereskovsky A.V."/>
            <person name="Lavrov D.V."/>
            <person name="Boury-Esnault N."/>
            <person name="Vacelet J."/>
        </authorList>
    </citation>
    <scope>NUCLEOTIDE SEQUENCE</scope>
</reference>
<dbReference type="InterPro" id="IPR014222">
    <property type="entry name" value="Cyt_c_oxidase_su2"/>
</dbReference>
<keyword evidence="16 20" id="KW-0496">Mitochondrion</keyword>
<keyword evidence="13 16" id="KW-0186">Copper</keyword>
<dbReference type="InterPro" id="IPR001505">
    <property type="entry name" value="Copper_CuA"/>
</dbReference>
<dbReference type="PANTHER" id="PTHR22888">
    <property type="entry name" value="CYTOCHROME C OXIDASE, SUBUNIT II"/>
    <property type="match status" value="1"/>
</dbReference>
<evidence type="ECO:0000256" key="8">
    <source>
        <dbReference type="ARBA" id="ARBA00022792"/>
    </source>
</evidence>
<dbReference type="CDD" id="cd13912">
    <property type="entry name" value="CcO_II_C"/>
    <property type="match status" value="1"/>
</dbReference>
<evidence type="ECO:0000256" key="12">
    <source>
        <dbReference type="ARBA" id="ARBA00022989"/>
    </source>
</evidence>
<sequence>MINKIIKEWVSDIIPFINFLNDAPEPWQLGFQDAASPIMEEVIFLHDQIMFILTLIITTVLWLIISSLNNKHYHRYLTDGTVIEVIWTLIPAAILVFIAFPSLKLLYLMDEVIDPALTIKAIGHQWYWSYEYSDYGADTIEFDSYMIPTSDLNSGDLRLLEVDNRVVVPIQTQVRVLVTGADVLHSFAVPSLSVKIDAVPGRLNQTSFLIKRPGVFYGQCSEICGANHSFMPIVIEGVSLDKYINWVAAQTQQIES</sequence>
<keyword evidence="8 16" id="KW-0999">Mitochondrion inner membrane</keyword>
<dbReference type="GO" id="GO:0005743">
    <property type="term" value="C:mitochondrial inner membrane"/>
    <property type="evidence" value="ECO:0007669"/>
    <property type="project" value="UniProtKB-SubCell"/>
</dbReference>
<dbReference type="PROSITE" id="PS50857">
    <property type="entry name" value="COX2_CUA"/>
    <property type="match status" value="1"/>
</dbReference>
<dbReference type="SUPFAM" id="SSF49503">
    <property type="entry name" value="Cupredoxins"/>
    <property type="match status" value="1"/>
</dbReference>
<proteinExistence type="inferred from homology"/>
<accession>E7E2K8</accession>
<feature type="domain" description="Cytochrome oxidase subunit II transmembrane region profile" evidence="19">
    <location>
        <begin position="23"/>
        <end position="113"/>
    </location>
</feature>
<keyword evidence="10" id="KW-1278">Translocase</keyword>
<dbReference type="GeneID" id="10094355"/>
<keyword evidence="12 17" id="KW-1133">Transmembrane helix</keyword>
<evidence type="ECO:0000256" key="10">
    <source>
        <dbReference type="ARBA" id="ARBA00022967"/>
    </source>
</evidence>
<evidence type="ECO:0000256" key="1">
    <source>
        <dbReference type="ARBA" id="ARBA00004448"/>
    </source>
</evidence>
<feature type="domain" description="Cytochrome oxidase subunit II copper A binding" evidence="18">
    <location>
        <begin position="114"/>
        <end position="249"/>
    </location>
</feature>
<evidence type="ECO:0000256" key="4">
    <source>
        <dbReference type="ARBA" id="ARBA00022448"/>
    </source>
</evidence>
<dbReference type="GO" id="GO:0016491">
    <property type="term" value="F:oxidoreductase activity"/>
    <property type="evidence" value="ECO:0007669"/>
    <property type="project" value="UniProtKB-KW"/>
</dbReference>
<keyword evidence="5 16" id="KW-0679">Respiratory chain</keyword>
<dbReference type="GO" id="GO:0042773">
    <property type="term" value="P:ATP synthesis coupled electron transport"/>
    <property type="evidence" value="ECO:0007669"/>
    <property type="project" value="TreeGrafter"/>
</dbReference>
<keyword evidence="20" id="KW-0560">Oxidoreductase</keyword>
<evidence type="ECO:0000256" key="17">
    <source>
        <dbReference type="SAM" id="Phobius"/>
    </source>
</evidence>
<dbReference type="Gene3D" id="1.10.287.90">
    <property type="match status" value="1"/>
</dbReference>
<geneLocation type="mitochondrion" evidence="20"/>
<comment type="function">
    <text evidence="16">Component of the cytochrome c oxidase, the last enzyme in the mitochondrial electron transport chain which drives oxidative phosphorylation. The respiratory chain contains 3 multisubunit complexes succinate dehydrogenase (complex II, CII), ubiquinol-cytochrome c oxidoreductase (cytochrome b-c1 complex, complex III, CIII) and cytochrome c oxidase (complex IV, CIV), that cooperate to transfer electrons derived from NADH and succinate to molecular oxygen, creating an electrochemical gradient over the inner membrane that drives transmembrane transport and the ATP synthase. Cytochrome c oxidase is the component of the respiratory chain that catalyzes the reduction of oxygen to water. Electrons originating from reduced cytochrome c in the intermembrane space (IMS) are transferred via the dinuclear copper A center (CU(A)) of subunit 2 and heme A of subunit 1 to the active site in subunit 1, a binuclear center (BNC) formed by heme A3 and copper B (CU(B)). The BNC reduces molecular oxygen to 2 water molecules using 4 electrons from cytochrome c in the IMS and 4 protons from the mitochondrial matrix.</text>
</comment>
<comment type="subcellular location">
    <subcellularLocation>
        <location evidence="1 16">Mitochondrion inner membrane</location>
        <topology evidence="1 16">Multi-pass membrane protein</topology>
    </subcellularLocation>
</comment>
<comment type="similarity">
    <text evidence="2 16">Belongs to the cytochrome c oxidase subunit 2 family.</text>
</comment>
<name>E7E2K8_9METZ</name>
<dbReference type="AlphaFoldDB" id="E7E2K8"/>
<evidence type="ECO:0000256" key="14">
    <source>
        <dbReference type="ARBA" id="ARBA00023136"/>
    </source>
</evidence>
<dbReference type="GO" id="GO:0005507">
    <property type="term" value="F:copper ion binding"/>
    <property type="evidence" value="ECO:0007669"/>
    <property type="project" value="InterPro"/>
</dbReference>
<organism evidence="20">
    <name type="scientific">Halisarca harmelini</name>
    <dbReference type="NCBI Taxonomy" id="936147"/>
    <lineage>
        <taxon>Eukaryota</taxon>
        <taxon>Metazoa</taxon>
        <taxon>Porifera</taxon>
        <taxon>Demospongiae</taxon>
        <taxon>Verongimorpha</taxon>
        <taxon>Chondrillida</taxon>
        <taxon>Halisarcidae</taxon>
        <taxon>Halisarca</taxon>
    </lineage>
</organism>
<dbReference type="NCBIfam" id="TIGR02866">
    <property type="entry name" value="CoxB"/>
    <property type="match status" value="1"/>
</dbReference>